<dbReference type="AlphaFoldDB" id="A0A6A6YZ59"/>
<keyword evidence="6 10" id="KW-0408">Iron</keyword>
<feature type="compositionally biased region" description="Pro residues" evidence="11">
    <location>
        <begin position="59"/>
        <end position="70"/>
    </location>
</feature>
<evidence type="ECO:0000256" key="1">
    <source>
        <dbReference type="ARBA" id="ARBA00004273"/>
    </source>
</evidence>
<protein>
    <recommendedName>
        <fullName evidence="10">Holocytochrome c-type synthase</fullName>
        <ecNumber evidence="10">4.4.1.17</ecNumber>
    </recommendedName>
</protein>
<dbReference type="EMBL" id="MU003695">
    <property type="protein sequence ID" value="KAF2814226.1"/>
    <property type="molecule type" value="Genomic_DNA"/>
</dbReference>
<proteinExistence type="inferred from homology"/>
<keyword evidence="4 10" id="KW-0479">Metal-binding</keyword>
<dbReference type="GeneID" id="54465098"/>
<dbReference type="Proteomes" id="UP000504636">
    <property type="component" value="Unplaced"/>
</dbReference>
<dbReference type="InterPro" id="IPR000511">
    <property type="entry name" value="Holocyt_c/c1_synthase"/>
</dbReference>
<keyword evidence="8 10" id="KW-0472">Membrane</keyword>
<gene>
    <name evidence="12 14" type="ORF">BDZ99DRAFT_506932</name>
</gene>
<evidence type="ECO:0000256" key="5">
    <source>
        <dbReference type="ARBA" id="ARBA00022792"/>
    </source>
</evidence>
<feature type="compositionally biased region" description="Low complexity" evidence="11">
    <location>
        <begin position="71"/>
        <end position="86"/>
    </location>
</feature>
<evidence type="ECO:0000256" key="9">
    <source>
        <dbReference type="ARBA" id="ARBA00023239"/>
    </source>
</evidence>
<evidence type="ECO:0000256" key="8">
    <source>
        <dbReference type="ARBA" id="ARBA00023136"/>
    </source>
</evidence>
<comment type="catalytic activity">
    <reaction evidence="10">
        <text>holo-[cytochrome c] = apo-[cytochrome c] + heme b</text>
        <dbReference type="Rhea" id="RHEA:22648"/>
        <dbReference type="Rhea" id="RHEA-COMP:10725"/>
        <dbReference type="Rhea" id="RHEA-COMP:10726"/>
        <dbReference type="ChEBI" id="CHEBI:29950"/>
        <dbReference type="ChEBI" id="CHEBI:60344"/>
        <dbReference type="ChEBI" id="CHEBI:83739"/>
        <dbReference type="EC" id="4.4.1.17"/>
    </reaction>
</comment>
<keyword evidence="13" id="KW-1185">Reference proteome</keyword>
<evidence type="ECO:0000256" key="7">
    <source>
        <dbReference type="ARBA" id="ARBA00023128"/>
    </source>
</evidence>
<dbReference type="PANTHER" id="PTHR12743:SF3">
    <property type="entry name" value="HOLOCYTOCHROME-C SYNTHASE"/>
    <property type="match status" value="1"/>
</dbReference>
<dbReference type="GO" id="GO:0004408">
    <property type="term" value="F:holocytochrome-c synthase activity"/>
    <property type="evidence" value="ECO:0007669"/>
    <property type="project" value="UniProtKB-EC"/>
</dbReference>
<name>A0A6A6YZ59_9PEZI</name>
<comment type="function">
    <text evidence="10">Lyase that catalyzes the covalent linking of the heme group to the cytochrome C apoprotein to produce the mature functional cytochrome.</text>
</comment>
<reference evidence="14" key="2">
    <citation type="submission" date="2020-04" db="EMBL/GenBank/DDBJ databases">
        <authorList>
            <consortium name="NCBI Genome Project"/>
        </authorList>
    </citation>
    <scope>NUCLEOTIDE SEQUENCE</scope>
    <source>
        <strain evidence="14">CBS 304.34</strain>
    </source>
</reference>
<feature type="region of interest" description="Disordered" evidence="11">
    <location>
        <begin position="1"/>
        <end position="87"/>
    </location>
</feature>
<dbReference type="OrthoDB" id="1158011at2759"/>
<evidence type="ECO:0000256" key="10">
    <source>
        <dbReference type="RuleBase" id="RU363130"/>
    </source>
</evidence>
<evidence type="ECO:0000313" key="12">
    <source>
        <dbReference type="EMBL" id="KAF2814226.1"/>
    </source>
</evidence>
<evidence type="ECO:0000256" key="11">
    <source>
        <dbReference type="SAM" id="MobiDB-lite"/>
    </source>
</evidence>
<comment type="similarity">
    <text evidence="2 10">Belongs to the cytochrome c-type heme lyase family.</text>
</comment>
<evidence type="ECO:0000256" key="3">
    <source>
        <dbReference type="ARBA" id="ARBA00022617"/>
    </source>
</evidence>
<reference evidence="12 14" key="1">
    <citation type="journal article" date="2020" name="Stud. Mycol.">
        <title>101 Dothideomycetes genomes: a test case for predicting lifestyles and emergence of pathogens.</title>
        <authorList>
            <person name="Haridas S."/>
            <person name="Albert R."/>
            <person name="Binder M."/>
            <person name="Bloem J."/>
            <person name="Labutti K."/>
            <person name="Salamov A."/>
            <person name="Andreopoulos B."/>
            <person name="Baker S."/>
            <person name="Barry K."/>
            <person name="Bills G."/>
            <person name="Bluhm B."/>
            <person name="Cannon C."/>
            <person name="Castanera R."/>
            <person name="Culley D."/>
            <person name="Daum C."/>
            <person name="Ezra D."/>
            <person name="Gonzalez J."/>
            <person name="Henrissat B."/>
            <person name="Kuo A."/>
            <person name="Liang C."/>
            <person name="Lipzen A."/>
            <person name="Lutzoni F."/>
            <person name="Magnuson J."/>
            <person name="Mondo S."/>
            <person name="Nolan M."/>
            <person name="Ohm R."/>
            <person name="Pangilinan J."/>
            <person name="Park H.-J."/>
            <person name="Ramirez L."/>
            <person name="Alfaro M."/>
            <person name="Sun H."/>
            <person name="Tritt A."/>
            <person name="Yoshinaga Y."/>
            <person name="Zwiers L.-H."/>
            <person name="Turgeon B."/>
            <person name="Goodwin S."/>
            <person name="Spatafora J."/>
            <person name="Crous P."/>
            <person name="Grigoriev I."/>
        </authorList>
    </citation>
    <scope>NUCLEOTIDE SEQUENCE</scope>
    <source>
        <strain evidence="12 14">CBS 304.34</strain>
    </source>
</reference>
<sequence length="354" mass="39046">MGWFWADSKPSVAVAPHPIPKGAASPPPGCPMHNSSSTSTPPKSRLPDAASIPAGACPYVPPDTPTPASHPPSTSTASPQTAAPSSGGLFNLLNNMPFLSNSRDSTHQTQALPLEREISTIPKSDGSLWEYPSPQQMYNAMLRKGYTDTDVSAVESMVSVHNYLNEGAWAEIVEWERRFSRGLATGWQNCKRGEEGTVSSAMTGIQWADKEVPEPKLVRFTGRPGELTPKAQMMQILAKAWPAKYASEPPFDRHDWFVRRCDKEGACKELRYVIDYYEGPPEPTGEPVFYLDVRPAVDGPVQAAERVMRWGGDVWYRASGGSAREAERQKEEAQSALKMVEEQNQRRRMAQGQN</sequence>
<keyword evidence="9 10" id="KW-0456">Lyase</keyword>
<dbReference type="GO" id="GO:0046872">
    <property type="term" value="F:metal ion binding"/>
    <property type="evidence" value="ECO:0007669"/>
    <property type="project" value="UniProtKB-KW"/>
</dbReference>
<dbReference type="EC" id="4.4.1.17" evidence="10"/>
<organism evidence="12">
    <name type="scientific">Mytilinidion resinicola</name>
    <dbReference type="NCBI Taxonomy" id="574789"/>
    <lineage>
        <taxon>Eukaryota</taxon>
        <taxon>Fungi</taxon>
        <taxon>Dikarya</taxon>
        <taxon>Ascomycota</taxon>
        <taxon>Pezizomycotina</taxon>
        <taxon>Dothideomycetes</taxon>
        <taxon>Pleosporomycetidae</taxon>
        <taxon>Mytilinidiales</taxon>
        <taxon>Mytilinidiaceae</taxon>
        <taxon>Mytilinidion</taxon>
    </lineage>
</organism>
<dbReference type="RefSeq" id="XP_033581190.1">
    <property type="nucleotide sequence ID" value="XM_033724205.1"/>
</dbReference>
<keyword evidence="5 10" id="KW-0999">Mitochondrion inner membrane</keyword>
<feature type="region of interest" description="Disordered" evidence="11">
    <location>
        <begin position="321"/>
        <end position="354"/>
    </location>
</feature>
<keyword evidence="3 10" id="KW-0349">Heme</keyword>
<evidence type="ECO:0000313" key="13">
    <source>
        <dbReference type="Proteomes" id="UP000504636"/>
    </source>
</evidence>
<feature type="compositionally biased region" description="Polar residues" evidence="11">
    <location>
        <begin position="33"/>
        <end position="42"/>
    </location>
</feature>
<dbReference type="Pfam" id="PF01265">
    <property type="entry name" value="Cyto_heme_lyase"/>
    <property type="match status" value="1"/>
</dbReference>
<dbReference type="PROSITE" id="PS00822">
    <property type="entry name" value="CYTO_HEME_LYASE_2"/>
    <property type="match status" value="1"/>
</dbReference>
<evidence type="ECO:0000256" key="2">
    <source>
        <dbReference type="ARBA" id="ARBA00007255"/>
    </source>
</evidence>
<dbReference type="GO" id="GO:0005743">
    <property type="term" value="C:mitochondrial inner membrane"/>
    <property type="evidence" value="ECO:0007669"/>
    <property type="project" value="UniProtKB-SubCell"/>
</dbReference>
<feature type="compositionally biased region" description="Basic and acidic residues" evidence="11">
    <location>
        <begin position="324"/>
        <end position="345"/>
    </location>
</feature>
<reference evidence="14" key="3">
    <citation type="submission" date="2025-04" db="UniProtKB">
        <authorList>
            <consortium name="RefSeq"/>
        </authorList>
    </citation>
    <scope>IDENTIFICATION</scope>
    <source>
        <strain evidence="14">CBS 304.34</strain>
    </source>
</reference>
<accession>A0A6A6YZ59</accession>
<evidence type="ECO:0000256" key="6">
    <source>
        <dbReference type="ARBA" id="ARBA00023004"/>
    </source>
</evidence>
<evidence type="ECO:0000256" key="4">
    <source>
        <dbReference type="ARBA" id="ARBA00022723"/>
    </source>
</evidence>
<keyword evidence="7 10" id="KW-0496">Mitochondrion</keyword>
<dbReference type="PANTHER" id="PTHR12743">
    <property type="entry name" value="CYTOCHROME C1 HEME LYASE"/>
    <property type="match status" value="1"/>
</dbReference>
<comment type="subcellular location">
    <subcellularLocation>
        <location evidence="1 10">Mitochondrion inner membrane</location>
    </subcellularLocation>
</comment>
<evidence type="ECO:0000313" key="14">
    <source>
        <dbReference type="RefSeq" id="XP_033581190.1"/>
    </source>
</evidence>